<comment type="caution">
    <text evidence="3">The sequence shown here is derived from an EMBL/GenBank/DDBJ whole genome shotgun (WGS) entry which is preliminary data.</text>
</comment>
<gene>
    <name evidence="3" type="ORF">P3X46_023329</name>
</gene>
<keyword evidence="4" id="KW-1185">Reference proteome</keyword>
<evidence type="ECO:0000256" key="2">
    <source>
        <dbReference type="SAM" id="MobiDB-lite"/>
    </source>
</evidence>
<name>A0ABQ9LCF6_HEVBR</name>
<feature type="region of interest" description="Disordered" evidence="2">
    <location>
        <begin position="373"/>
        <end position="418"/>
    </location>
</feature>
<proteinExistence type="predicted"/>
<dbReference type="EMBL" id="JARPOI010000013">
    <property type="protein sequence ID" value="KAJ9163689.1"/>
    <property type="molecule type" value="Genomic_DNA"/>
</dbReference>
<evidence type="ECO:0000256" key="1">
    <source>
        <dbReference type="SAM" id="Coils"/>
    </source>
</evidence>
<dbReference type="Proteomes" id="UP001174677">
    <property type="component" value="Chromosome 13"/>
</dbReference>
<organism evidence="3 4">
    <name type="scientific">Hevea brasiliensis</name>
    <name type="common">Para rubber tree</name>
    <name type="synonym">Siphonia brasiliensis</name>
    <dbReference type="NCBI Taxonomy" id="3981"/>
    <lineage>
        <taxon>Eukaryota</taxon>
        <taxon>Viridiplantae</taxon>
        <taxon>Streptophyta</taxon>
        <taxon>Embryophyta</taxon>
        <taxon>Tracheophyta</taxon>
        <taxon>Spermatophyta</taxon>
        <taxon>Magnoliopsida</taxon>
        <taxon>eudicotyledons</taxon>
        <taxon>Gunneridae</taxon>
        <taxon>Pentapetalae</taxon>
        <taxon>rosids</taxon>
        <taxon>fabids</taxon>
        <taxon>Malpighiales</taxon>
        <taxon>Euphorbiaceae</taxon>
        <taxon>Crotonoideae</taxon>
        <taxon>Micrandreae</taxon>
        <taxon>Hevea</taxon>
    </lineage>
</organism>
<feature type="compositionally biased region" description="Polar residues" evidence="2">
    <location>
        <begin position="397"/>
        <end position="413"/>
    </location>
</feature>
<accession>A0ABQ9LCF6</accession>
<feature type="coiled-coil region" evidence="1">
    <location>
        <begin position="22"/>
        <end position="113"/>
    </location>
</feature>
<feature type="region of interest" description="Disordered" evidence="2">
    <location>
        <begin position="496"/>
        <end position="531"/>
    </location>
</feature>
<evidence type="ECO:0000313" key="4">
    <source>
        <dbReference type="Proteomes" id="UP001174677"/>
    </source>
</evidence>
<reference evidence="3" key="1">
    <citation type="journal article" date="2023" name="Plant Biotechnol. J.">
        <title>Chromosome-level wild Hevea brasiliensis genome provides new tools for genomic-assisted breeding and valuable loci to elevate rubber yield.</title>
        <authorList>
            <person name="Cheng H."/>
            <person name="Song X."/>
            <person name="Hu Y."/>
            <person name="Wu T."/>
            <person name="Yang Q."/>
            <person name="An Z."/>
            <person name="Feng S."/>
            <person name="Deng Z."/>
            <person name="Wu W."/>
            <person name="Zeng X."/>
            <person name="Tu M."/>
            <person name="Wang X."/>
            <person name="Huang H."/>
        </authorList>
    </citation>
    <scope>NUCLEOTIDE SEQUENCE</scope>
    <source>
        <strain evidence="3">MT/VB/25A 57/8</strain>
    </source>
</reference>
<protein>
    <submittedName>
        <fullName evidence="3">Uncharacterized protein</fullName>
    </submittedName>
</protein>
<sequence>MADSEKLMALKKAYADIILNTAKEAAARIMVSERKAQRYQRELFAAKDESLRMLLRLKQMLDSKVSEAEMASLSQQRRIEELEAQLGEAEDIVKDLRAELRELQDELEKVTNRQMQPLGKQNSEGENGTQVTAFEDNRLSTSGSAISAIPVLQCDPVISVEMKNSTLNGTCDGNKCYSENDCHRNNCFLCNPDFASIVMRSKEPELYRNGCTQRIRAFERYLLGGNPPLSGQADGVKNQIFIRGDEVDKDICKQLTAKVDNICDLEKGPDEVKDIEEGSRIRKRLRKRKLRKRKLSRFGQAENVKNQIFIREEDKHLCKNLTAMADNGCDIEKSPDIAKDDGGGIPRRLRRKRYRKRREYKIFPHRAVDDNVETREDSRTIDNISQKDPVPLVAPKSPSSTNEMITHSGSVEVTKSESEFDRTCSFQTTNSNKLSIDQLELTGQDTGSAENLEFPPTKTDFEIASVLLSSSNSKEPDVTEAVPTQSMNNKFLKYTFQRKRKRESTSSPDGDSSLNNSSLKKKMGEKQSGSVELLNSGLIAESSRDNRRMAQVARQLISLSEKKWL</sequence>
<dbReference type="PANTHER" id="PTHR34778:SF2">
    <property type="entry name" value="OS02G0580700 PROTEIN"/>
    <property type="match status" value="1"/>
</dbReference>
<evidence type="ECO:0000313" key="3">
    <source>
        <dbReference type="EMBL" id="KAJ9163689.1"/>
    </source>
</evidence>
<dbReference type="PANTHER" id="PTHR34778">
    <property type="entry name" value="OS02G0580700 PROTEIN"/>
    <property type="match status" value="1"/>
</dbReference>
<keyword evidence="1" id="KW-0175">Coiled coil</keyword>